<name>A0ABW0V834_9ACTN</name>
<keyword evidence="2" id="KW-1133">Transmembrane helix</keyword>
<feature type="region of interest" description="Disordered" evidence="1">
    <location>
        <begin position="1"/>
        <end position="24"/>
    </location>
</feature>
<evidence type="ECO:0000256" key="2">
    <source>
        <dbReference type="SAM" id="Phobius"/>
    </source>
</evidence>
<reference evidence="4" key="1">
    <citation type="journal article" date="2019" name="Int. J. Syst. Evol. Microbiol.">
        <title>The Global Catalogue of Microorganisms (GCM) 10K type strain sequencing project: providing services to taxonomists for standard genome sequencing and annotation.</title>
        <authorList>
            <consortium name="The Broad Institute Genomics Platform"/>
            <consortium name="The Broad Institute Genome Sequencing Center for Infectious Disease"/>
            <person name="Wu L."/>
            <person name="Ma J."/>
        </authorList>
    </citation>
    <scope>NUCLEOTIDE SEQUENCE [LARGE SCALE GENOMIC DNA]</scope>
    <source>
        <strain evidence="4">CGMCC 4.1622</strain>
    </source>
</reference>
<evidence type="ECO:0000256" key="1">
    <source>
        <dbReference type="SAM" id="MobiDB-lite"/>
    </source>
</evidence>
<organism evidence="3 4">
    <name type="scientific">Kitasatospora cinereorecta</name>
    <dbReference type="NCBI Taxonomy" id="285560"/>
    <lineage>
        <taxon>Bacteria</taxon>
        <taxon>Bacillati</taxon>
        <taxon>Actinomycetota</taxon>
        <taxon>Actinomycetes</taxon>
        <taxon>Kitasatosporales</taxon>
        <taxon>Streptomycetaceae</taxon>
        <taxon>Kitasatospora</taxon>
    </lineage>
</organism>
<keyword evidence="2" id="KW-0812">Transmembrane</keyword>
<evidence type="ECO:0000313" key="3">
    <source>
        <dbReference type="EMBL" id="MFC5642013.1"/>
    </source>
</evidence>
<accession>A0ABW0V834</accession>
<sequence length="299" mass="29174">MSDGWGTDSTPDWTALAERNEREQARRKRLRTIGTAAAAALAVGGITVTAVVLGGGGARGGGSAERLAQDPASSPAVAEQPSSSAAAPTASDSAAPSGPASASASAATSAKPRAGASATPSAPAAPTTLDPLTAISSAATDTAPLDPGSLFPAATLSIGGRTWTRLTDAATATCWQATTGGLGDVLAAQNCRTLLRVTYTNGSSAVTIGVAVLDGKAQADAASAAHQGQVQGLVKAGSTAWCITAGCANTHAAIGRYGYYTVSGTVKPGGNTADPVATAAGPGFADYARTRLLARGSGH</sequence>
<keyword evidence="2" id="KW-0472">Membrane</keyword>
<dbReference type="EMBL" id="JBHSOC010000017">
    <property type="protein sequence ID" value="MFC5642013.1"/>
    <property type="molecule type" value="Genomic_DNA"/>
</dbReference>
<protein>
    <submittedName>
        <fullName evidence="3">Uncharacterized protein</fullName>
    </submittedName>
</protein>
<feature type="region of interest" description="Disordered" evidence="1">
    <location>
        <begin position="58"/>
        <end position="129"/>
    </location>
</feature>
<feature type="transmembrane region" description="Helical" evidence="2">
    <location>
        <begin position="32"/>
        <end position="53"/>
    </location>
</feature>
<evidence type="ECO:0000313" key="4">
    <source>
        <dbReference type="Proteomes" id="UP001596066"/>
    </source>
</evidence>
<comment type="caution">
    <text evidence="3">The sequence shown here is derived from an EMBL/GenBank/DDBJ whole genome shotgun (WGS) entry which is preliminary data.</text>
</comment>
<keyword evidence="4" id="KW-1185">Reference proteome</keyword>
<dbReference type="RefSeq" id="WP_346144564.1">
    <property type="nucleotide sequence ID" value="NZ_BAAAUA010000017.1"/>
</dbReference>
<gene>
    <name evidence="3" type="ORF">ACFPZF_11705</name>
</gene>
<dbReference type="Proteomes" id="UP001596066">
    <property type="component" value="Unassembled WGS sequence"/>
</dbReference>
<feature type="compositionally biased region" description="Low complexity" evidence="1">
    <location>
        <begin position="71"/>
        <end position="129"/>
    </location>
</feature>
<proteinExistence type="predicted"/>